<dbReference type="Pfam" id="PF04124">
    <property type="entry name" value="Dor1"/>
    <property type="match status" value="1"/>
</dbReference>
<comment type="similarity">
    <text evidence="2 9">Belongs to the COG8 family.</text>
</comment>
<comment type="subunit">
    <text evidence="9">Component of the conserved oligomeric Golgi complex which is composed of eight different subunits and is required for normal Golgi morphology and localization.</text>
</comment>
<evidence type="ECO:0000256" key="8">
    <source>
        <dbReference type="ARBA" id="ARBA00031347"/>
    </source>
</evidence>
<comment type="subcellular location">
    <subcellularLocation>
        <location evidence="1 9">Golgi apparatus membrane</location>
        <topology evidence="1 9">Peripheral membrane protein</topology>
    </subcellularLocation>
</comment>
<dbReference type="InterPro" id="IPR007255">
    <property type="entry name" value="COG8"/>
</dbReference>
<keyword evidence="7 9" id="KW-0472">Membrane</keyword>
<evidence type="ECO:0000256" key="5">
    <source>
        <dbReference type="ARBA" id="ARBA00022927"/>
    </source>
</evidence>
<evidence type="ECO:0000256" key="3">
    <source>
        <dbReference type="ARBA" id="ARBA00020983"/>
    </source>
</evidence>
<dbReference type="PIRSF" id="PIRSF015415">
    <property type="entry name" value="COG8"/>
    <property type="match status" value="1"/>
</dbReference>
<dbReference type="InterPro" id="IPR016159">
    <property type="entry name" value="Cullin_repeat-like_dom_sf"/>
</dbReference>
<dbReference type="GO" id="GO:0017119">
    <property type="term" value="C:Golgi transport complex"/>
    <property type="evidence" value="ECO:0007669"/>
    <property type="project" value="UniProtKB-UniRule"/>
</dbReference>
<organism evidence="10">
    <name type="scientific">Clastoptera arizonana</name>
    <name type="common">Arizona spittle bug</name>
    <dbReference type="NCBI Taxonomy" id="38151"/>
    <lineage>
        <taxon>Eukaryota</taxon>
        <taxon>Metazoa</taxon>
        <taxon>Ecdysozoa</taxon>
        <taxon>Arthropoda</taxon>
        <taxon>Hexapoda</taxon>
        <taxon>Insecta</taxon>
        <taxon>Pterygota</taxon>
        <taxon>Neoptera</taxon>
        <taxon>Paraneoptera</taxon>
        <taxon>Hemiptera</taxon>
        <taxon>Auchenorrhyncha</taxon>
        <taxon>Cercopoidea</taxon>
        <taxon>Clastopteridae</taxon>
        <taxon>Clastoptera</taxon>
    </lineage>
</organism>
<evidence type="ECO:0000256" key="7">
    <source>
        <dbReference type="ARBA" id="ARBA00023136"/>
    </source>
</evidence>
<keyword evidence="4 9" id="KW-0813">Transport</keyword>
<proteinExistence type="inferred from homology"/>
<dbReference type="InterPro" id="IPR016632">
    <property type="entry name" value="COG8_Metazoal_Plant"/>
</dbReference>
<sequence length="536" mass="60923">MDLEEDNITPLIFPEGLKEEWKLNPNFYSYLSKLGGYSVEELSKEPDRLAEEKAAVLNQTQELAFLNYKTFIRTAECSREISEQFEKAESSLNSLVDGIPKLLTRCEEFVQASNDIKTKRYLNTLTLTRNAQLLQVLEIPQLMETCIRDGHYEEALQLAAYVRRLANKHGDIPIIDSIVKEVDAAWWSLMHQLISQLRTDLQLPRCLQVVGYLRWMEIFTEAELRLKFLQARDAWLQKLLSEIPTDDVTQHLTKTIELSRVHLFNIITQYKAVFTDDEHVITGKQLTLGDATVFYSWINEKISQFITTLEEDLKQGVGSSLSSLLGQCMYFGLSFSRVGADFRALIAPIFIKTVTNNFENGVRNSTKKFESDMEKLTLGKNLSTLTQTAKTSQSTKQEHPPETLVEFYPLAEYCNNLVTALNDLRLCAPLAVADNISNCLKESLTSSAKTILSFYRQEQQALNSAEKEAFTRFCVCFGEQLVPYIQRCLHSIFKPADIAAHFGISTFQLLQQGFTVLGEESILDPIKHLMPGSMDG</sequence>
<dbReference type="PANTHER" id="PTHR21311:SF0">
    <property type="entry name" value="CONSERVED OLIGOMERIC GOLGI COMPLEX SUBUNIT 8"/>
    <property type="match status" value="1"/>
</dbReference>
<name>A0A1B6DKQ7_9HEMI</name>
<evidence type="ECO:0000256" key="2">
    <source>
        <dbReference type="ARBA" id="ARBA00006419"/>
    </source>
</evidence>
<dbReference type="EMBL" id="GEDC01011041">
    <property type="protein sequence ID" value="JAS26257.1"/>
    <property type="molecule type" value="Transcribed_RNA"/>
</dbReference>
<reference evidence="10" key="1">
    <citation type="submission" date="2015-12" db="EMBL/GenBank/DDBJ databases">
        <title>De novo transcriptome assembly of four potential Pierce s Disease insect vectors from Arizona vineyards.</title>
        <authorList>
            <person name="Tassone E.E."/>
        </authorList>
    </citation>
    <scope>NUCLEOTIDE SEQUENCE</scope>
</reference>
<accession>A0A1B6DKQ7</accession>
<evidence type="ECO:0000313" key="10">
    <source>
        <dbReference type="EMBL" id="JAS26257.1"/>
    </source>
</evidence>
<dbReference type="AlphaFoldDB" id="A0A1B6DKQ7"/>
<evidence type="ECO:0000256" key="9">
    <source>
        <dbReference type="PIRNR" id="PIRNR015415"/>
    </source>
</evidence>
<evidence type="ECO:0000256" key="1">
    <source>
        <dbReference type="ARBA" id="ARBA00004395"/>
    </source>
</evidence>
<dbReference type="GO" id="GO:0000139">
    <property type="term" value="C:Golgi membrane"/>
    <property type="evidence" value="ECO:0007669"/>
    <property type="project" value="UniProtKB-SubCell"/>
</dbReference>
<keyword evidence="6 9" id="KW-0333">Golgi apparatus</keyword>
<protein>
    <recommendedName>
        <fullName evidence="3 9">Conserved oligomeric Golgi complex subunit 8</fullName>
        <shortName evidence="9">COG complex subunit 8</shortName>
    </recommendedName>
    <alternativeName>
        <fullName evidence="8 9">Component of oligomeric Golgi complex 8</fullName>
    </alternativeName>
</protein>
<evidence type="ECO:0000256" key="6">
    <source>
        <dbReference type="ARBA" id="ARBA00023034"/>
    </source>
</evidence>
<evidence type="ECO:0000256" key="4">
    <source>
        <dbReference type="ARBA" id="ARBA00022448"/>
    </source>
</evidence>
<gene>
    <name evidence="10" type="ORF">g.9339</name>
</gene>
<dbReference type="GO" id="GO:0015031">
    <property type="term" value="P:protein transport"/>
    <property type="evidence" value="ECO:0007669"/>
    <property type="project" value="UniProtKB-UniRule"/>
</dbReference>
<keyword evidence="5 9" id="KW-0653">Protein transport</keyword>
<dbReference type="PANTHER" id="PTHR21311">
    <property type="entry name" value="CONSERVED OLIGOMERIC GOLGI COMPLEX COMPONENT 8"/>
    <property type="match status" value="1"/>
</dbReference>
<dbReference type="SUPFAM" id="SSF74788">
    <property type="entry name" value="Cullin repeat-like"/>
    <property type="match status" value="1"/>
</dbReference>
<dbReference type="GO" id="GO:0006891">
    <property type="term" value="P:intra-Golgi vesicle-mediated transport"/>
    <property type="evidence" value="ECO:0007669"/>
    <property type="project" value="TreeGrafter"/>
</dbReference>